<proteinExistence type="predicted"/>
<evidence type="ECO:0000313" key="1">
    <source>
        <dbReference type="EMBL" id="GJT22604.1"/>
    </source>
</evidence>
<sequence>MPQRLTKSSIYSRSLHLLDLQLVLLWSQSQPLKILGNGVGLPTWTLYNWGEIVGNCIVRPRRRDSAYLQTQLLIAQKEEEGIQLQAEEFDLMVAAGDLDEVEEVNANCILMANLQQTSTSGTQTNKAFVYVSDGSDEQAQQKQQSLYNSKVLLEKQDPPVVYDSEETLQLA</sequence>
<protein>
    <submittedName>
        <fullName evidence="1">Uncharacterized protein</fullName>
    </submittedName>
</protein>
<keyword evidence="2" id="KW-1185">Reference proteome</keyword>
<accession>A0ABQ5CBK2</accession>
<reference evidence="1" key="1">
    <citation type="journal article" date="2022" name="Int. J. Mol. Sci.">
        <title>Draft Genome of Tanacetum Coccineum: Genomic Comparison of Closely Related Tanacetum-Family Plants.</title>
        <authorList>
            <person name="Yamashiro T."/>
            <person name="Shiraishi A."/>
            <person name="Nakayama K."/>
            <person name="Satake H."/>
        </authorList>
    </citation>
    <scope>NUCLEOTIDE SEQUENCE</scope>
</reference>
<comment type="caution">
    <text evidence="1">The sequence shown here is derived from an EMBL/GenBank/DDBJ whole genome shotgun (WGS) entry which is preliminary data.</text>
</comment>
<evidence type="ECO:0000313" key="2">
    <source>
        <dbReference type="Proteomes" id="UP001151760"/>
    </source>
</evidence>
<gene>
    <name evidence="1" type="ORF">Tco_0892541</name>
</gene>
<name>A0ABQ5CBK2_9ASTR</name>
<organism evidence="1 2">
    <name type="scientific">Tanacetum coccineum</name>
    <dbReference type="NCBI Taxonomy" id="301880"/>
    <lineage>
        <taxon>Eukaryota</taxon>
        <taxon>Viridiplantae</taxon>
        <taxon>Streptophyta</taxon>
        <taxon>Embryophyta</taxon>
        <taxon>Tracheophyta</taxon>
        <taxon>Spermatophyta</taxon>
        <taxon>Magnoliopsida</taxon>
        <taxon>eudicotyledons</taxon>
        <taxon>Gunneridae</taxon>
        <taxon>Pentapetalae</taxon>
        <taxon>asterids</taxon>
        <taxon>campanulids</taxon>
        <taxon>Asterales</taxon>
        <taxon>Asteraceae</taxon>
        <taxon>Asteroideae</taxon>
        <taxon>Anthemideae</taxon>
        <taxon>Anthemidinae</taxon>
        <taxon>Tanacetum</taxon>
    </lineage>
</organism>
<dbReference type="Proteomes" id="UP001151760">
    <property type="component" value="Unassembled WGS sequence"/>
</dbReference>
<reference evidence="1" key="2">
    <citation type="submission" date="2022-01" db="EMBL/GenBank/DDBJ databases">
        <authorList>
            <person name="Yamashiro T."/>
            <person name="Shiraishi A."/>
            <person name="Satake H."/>
            <person name="Nakayama K."/>
        </authorList>
    </citation>
    <scope>NUCLEOTIDE SEQUENCE</scope>
</reference>
<dbReference type="EMBL" id="BQNB010013982">
    <property type="protein sequence ID" value="GJT22604.1"/>
    <property type="molecule type" value="Genomic_DNA"/>
</dbReference>